<reference evidence="1" key="1">
    <citation type="submission" date="2016-12" db="EMBL/GenBank/DDBJ databases">
        <title>The genomes of Aspergillus section Nigri reveals drivers in fungal speciation.</title>
        <authorList>
            <consortium name="DOE Joint Genome Institute"/>
            <person name="Vesth T.C."/>
            <person name="Nybo J."/>
            <person name="Theobald S."/>
            <person name="Brandl J."/>
            <person name="Frisvad J.C."/>
            <person name="Nielsen K.F."/>
            <person name="Lyhne E.K."/>
            <person name="Kogle M.E."/>
            <person name="Kuo A."/>
            <person name="Riley R."/>
            <person name="Clum A."/>
            <person name="Nolan M."/>
            <person name="Lipzen A."/>
            <person name="Salamov A."/>
            <person name="Henrissat B."/>
            <person name="Wiebenga A."/>
            <person name="De Vries R.P."/>
            <person name="Grigoriev I.V."/>
            <person name="Mortensen U.H."/>
            <person name="Andersen M.R."/>
            <person name="Baker S.E."/>
        </authorList>
    </citation>
    <scope>NUCLEOTIDE SEQUENCE [LARGE SCALE GENOMIC DNA]</scope>
    <source>
        <strain evidence="1">CBS 115656</strain>
    </source>
</reference>
<proteinExistence type="predicted"/>
<dbReference type="EMBL" id="KZ821496">
    <property type="protein sequence ID" value="PYH29231.1"/>
    <property type="molecule type" value="Genomic_DNA"/>
</dbReference>
<gene>
    <name evidence="1" type="ORF">BO87DRAFT_196413</name>
</gene>
<sequence>MGRWEVEDGRSLLDACLSGTVEIRCLVTKSSNLGSDLDPTQPCALSLSTSIVTLTMKFSSSQSCSEGCKINSWS</sequence>
<dbReference type="GeneID" id="37120966"/>
<organism evidence="1 2">
    <name type="scientific">Aspergillus neoniger (strain CBS 115656)</name>
    <dbReference type="NCBI Taxonomy" id="1448310"/>
    <lineage>
        <taxon>Eukaryota</taxon>
        <taxon>Fungi</taxon>
        <taxon>Dikarya</taxon>
        <taxon>Ascomycota</taxon>
        <taxon>Pezizomycotina</taxon>
        <taxon>Eurotiomycetes</taxon>
        <taxon>Eurotiomycetidae</taxon>
        <taxon>Eurotiales</taxon>
        <taxon>Aspergillaceae</taxon>
        <taxon>Aspergillus</taxon>
        <taxon>Aspergillus subgen. Circumdati</taxon>
    </lineage>
</organism>
<dbReference type="Proteomes" id="UP000247647">
    <property type="component" value="Unassembled WGS sequence"/>
</dbReference>
<accession>A0A318Y4P5</accession>
<dbReference type="AlphaFoldDB" id="A0A318Y4P5"/>
<keyword evidence="2" id="KW-1185">Reference proteome</keyword>
<name>A0A318Y4P5_ASPNB</name>
<protein>
    <submittedName>
        <fullName evidence="1">Uncharacterized protein</fullName>
    </submittedName>
</protein>
<dbReference type="RefSeq" id="XP_025474709.1">
    <property type="nucleotide sequence ID" value="XM_025618510.1"/>
</dbReference>
<evidence type="ECO:0000313" key="2">
    <source>
        <dbReference type="Proteomes" id="UP000247647"/>
    </source>
</evidence>
<evidence type="ECO:0000313" key="1">
    <source>
        <dbReference type="EMBL" id="PYH29231.1"/>
    </source>
</evidence>